<dbReference type="GO" id="GO:0000785">
    <property type="term" value="C:chromatin"/>
    <property type="evidence" value="ECO:0007669"/>
    <property type="project" value="TreeGrafter"/>
</dbReference>
<evidence type="ECO:0000256" key="1">
    <source>
        <dbReference type="ARBA" id="ARBA00005277"/>
    </source>
</evidence>
<reference evidence="2" key="2">
    <citation type="submission" date="2025-09" db="UniProtKB">
        <authorList>
            <consortium name="Ensembl"/>
        </authorList>
    </citation>
    <scope>IDENTIFICATION</scope>
</reference>
<dbReference type="Ensembl" id="ENSSMRT00000009896.1">
    <property type="protein sequence ID" value="ENSSMRP00000008468.1"/>
    <property type="gene ID" value="ENSSMRG00000006783.1"/>
</dbReference>
<dbReference type="Proteomes" id="UP000694421">
    <property type="component" value="Unplaced"/>
</dbReference>
<dbReference type="InterPro" id="IPR032743">
    <property type="entry name" value="FAM47"/>
</dbReference>
<comment type="similarity">
    <text evidence="1">Belongs to the FAM47 family.</text>
</comment>
<evidence type="ECO:0000313" key="2">
    <source>
        <dbReference type="Ensembl" id="ENSSMRP00000008468.1"/>
    </source>
</evidence>
<reference evidence="2" key="1">
    <citation type="submission" date="2025-08" db="UniProtKB">
        <authorList>
            <consortium name="Ensembl"/>
        </authorList>
    </citation>
    <scope>IDENTIFICATION</scope>
</reference>
<dbReference type="PANTHER" id="PTHR46449">
    <property type="entry name" value="ZGC:158260"/>
    <property type="match status" value="1"/>
</dbReference>
<dbReference type="OMA" id="VKYGAWY"/>
<proteinExistence type="inferred from homology"/>
<accession>A0A8D0BMW7</accession>
<sequence length="411" mass="47461">MSQAPWYKERLPSKYFQERVINKERFSDALNSQRWRFLKSGLDDFRNGYPPPSDSSIIHGKTGPVPVILRFKKQEPSQIVPYKAREPQIKSDDIFSKLSPAQKAKKDFVARVEHGLVQHPLALYPHLEDSVPPELLCDVARLLDFERQLARGPSGYSTTEASLPKILHDKYKIKAETSYSSALQPWMTKRKNPYTWFSKKEVAERETAAQIAYVAPLDENVKRVTKEFCEWVNAMGGENYNIDEETIMKLFSTRYETSVKAAAPMKTVELYHVPGELKVCLGNIPVKSIIQVQGPPSEPKLEKYKYGAWYLHPKKWKKKKVGEREKIPECLQTFLNIRKKIIQKDEEDAKPLHGTYAFERFLERKGYKKPEFLLQMLAASSPEKAMEENGSSRRVSQNIFEELRLPSSSIF</sequence>
<dbReference type="PANTHER" id="PTHR46449:SF5">
    <property type="entry name" value="FAMILY WITH SEQUENCE SIMILARITY 47 MEMBER E"/>
    <property type="match status" value="1"/>
</dbReference>
<dbReference type="GO" id="GO:0045815">
    <property type="term" value="P:transcription initiation-coupled chromatin remodeling"/>
    <property type="evidence" value="ECO:0007669"/>
    <property type="project" value="TreeGrafter"/>
</dbReference>
<dbReference type="GeneTree" id="ENSGT00940000165114"/>
<name>A0A8D0BMW7_SALMN</name>
<dbReference type="AlphaFoldDB" id="A0A8D0BMW7"/>
<organism evidence="2 3">
    <name type="scientific">Salvator merianae</name>
    <name type="common">Argentine black and white tegu</name>
    <name type="synonym">Tupinambis merianae</name>
    <dbReference type="NCBI Taxonomy" id="96440"/>
    <lineage>
        <taxon>Eukaryota</taxon>
        <taxon>Metazoa</taxon>
        <taxon>Chordata</taxon>
        <taxon>Craniata</taxon>
        <taxon>Vertebrata</taxon>
        <taxon>Euteleostomi</taxon>
        <taxon>Lepidosauria</taxon>
        <taxon>Squamata</taxon>
        <taxon>Bifurcata</taxon>
        <taxon>Unidentata</taxon>
        <taxon>Episquamata</taxon>
        <taxon>Laterata</taxon>
        <taxon>Teiioidea</taxon>
        <taxon>Teiidae</taxon>
        <taxon>Salvator</taxon>
    </lineage>
</organism>
<evidence type="ECO:0000313" key="3">
    <source>
        <dbReference type="Proteomes" id="UP000694421"/>
    </source>
</evidence>
<keyword evidence="3" id="KW-1185">Reference proteome</keyword>
<dbReference type="Pfam" id="PF14642">
    <property type="entry name" value="FAM47"/>
    <property type="match status" value="1"/>
</dbReference>
<protein>
    <submittedName>
        <fullName evidence="2">Uncharacterized protein</fullName>
    </submittedName>
</protein>